<dbReference type="Proteomes" id="UP000281909">
    <property type="component" value="Chromosome"/>
</dbReference>
<proteinExistence type="predicted"/>
<reference evidence="1 2" key="1">
    <citation type="submission" date="2018-12" db="EMBL/GenBank/DDBJ databases">
        <authorList>
            <consortium name="Pathogen Informatics"/>
        </authorList>
    </citation>
    <scope>NUCLEOTIDE SEQUENCE [LARGE SCALE GENOMIC DNA]</scope>
    <source>
        <strain evidence="1 2">NCTC9428</strain>
    </source>
</reference>
<evidence type="ECO:0000313" key="2">
    <source>
        <dbReference type="Proteomes" id="UP000281909"/>
    </source>
</evidence>
<dbReference type="EMBL" id="LR134318">
    <property type="protein sequence ID" value="VEF07706.1"/>
    <property type="molecule type" value="Genomic_DNA"/>
</dbReference>
<sequence>MAIMDSRASSDIDQPTLESSKKKLALLNRKLDILQDRQEVLDQIKKTFRDADEDIATLTKGVPDAEMININKFHCYLHLLTGNMDELPIIGMPTMMALRSMQDLKSAPGLINPIALRFFLERIGMDKQRFKSLLATESPERLHYIKGILPLLDSFEASLERQLTEFYRTFENNTQLPGFDQDIDFEFLPEQPKDSAPVTPHKVFRTREHGAYAVLVGEKQTAEDGSVTLMVRNAYKSGEPPQRYEKREGEWRQVPRSVPTVSKVQLVSDATLFLGQIDEHVQTARLQEAQKDNPTNITEFLAAKADRLDELARQLNTIQGAESDADDTALIARLNTASARLTSEGQSILVRMYKNRDVLDILRLNYLLDHGELTVTRSVERKPMGKGQKKSFLDVYAIADRVSANGLWEAHFHYDQKDSPALNFTVRGGHLKTLDQAGRGAASQRRDEQAGLPHVAIWRETFDGKTARKIFDLAA</sequence>
<accession>A0A3S5E917</accession>
<evidence type="ECO:0000313" key="1">
    <source>
        <dbReference type="EMBL" id="VEF07706.1"/>
    </source>
</evidence>
<dbReference type="AlphaFoldDB" id="A0A3S5E917"/>
<name>A0A3S5E917_PSEFL</name>
<organism evidence="1 2">
    <name type="scientific">Pseudomonas fluorescens</name>
    <dbReference type="NCBI Taxonomy" id="294"/>
    <lineage>
        <taxon>Bacteria</taxon>
        <taxon>Pseudomonadati</taxon>
        <taxon>Pseudomonadota</taxon>
        <taxon>Gammaproteobacteria</taxon>
        <taxon>Pseudomonadales</taxon>
        <taxon>Pseudomonadaceae</taxon>
        <taxon>Pseudomonas</taxon>
    </lineage>
</organism>
<protein>
    <submittedName>
        <fullName evidence="1">Uncharacterized protein</fullName>
    </submittedName>
</protein>
<gene>
    <name evidence="1" type="ORF">NCTC9428_00533</name>
</gene>